<dbReference type="InterPro" id="IPR006660">
    <property type="entry name" value="Arsenate_reductase-like"/>
</dbReference>
<sequence>MLKIYHNPRCSKSRDGICFLDELQVPYEVVKYLDEPLDEKELKEIIKKLNIKPIELVRIKEKIWIENYKNQNLTDAEIITALAENPKLIERPIVINQNKAIIARPTKKIKEIL</sequence>
<evidence type="ECO:0000256" key="2">
    <source>
        <dbReference type="ARBA" id="ARBA00023002"/>
    </source>
</evidence>
<dbReference type="RefSeq" id="WP_264434412.1">
    <property type="nucleotide sequence ID" value="NZ_CP081495.1"/>
</dbReference>
<comment type="similarity">
    <text evidence="1 3">Belongs to the ArsC family.</text>
</comment>
<protein>
    <submittedName>
        <fullName evidence="4">Arsenate reductase (Glutaredoxin)</fullName>
        <ecNumber evidence="4">1.20.4.1</ecNumber>
    </submittedName>
</protein>
<dbReference type="PANTHER" id="PTHR30041">
    <property type="entry name" value="ARSENATE REDUCTASE"/>
    <property type="match status" value="1"/>
</dbReference>
<keyword evidence="2 4" id="KW-0560">Oxidoreductase</keyword>
<dbReference type="SUPFAM" id="SSF52833">
    <property type="entry name" value="Thioredoxin-like"/>
    <property type="match status" value="1"/>
</dbReference>
<dbReference type="NCBIfam" id="TIGR00014">
    <property type="entry name" value="arsC"/>
    <property type="match status" value="1"/>
</dbReference>
<evidence type="ECO:0000256" key="1">
    <source>
        <dbReference type="ARBA" id="ARBA00007198"/>
    </source>
</evidence>
<dbReference type="PANTHER" id="PTHR30041:SF4">
    <property type="entry name" value="ARSENATE REDUCTASE"/>
    <property type="match status" value="1"/>
</dbReference>
<evidence type="ECO:0000313" key="5">
    <source>
        <dbReference type="Proteomes" id="UP001163328"/>
    </source>
</evidence>
<evidence type="ECO:0000313" key="4">
    <source>
        <dbReference type="EMBL" id="UYW01934.1"/>
    </source>
</evidence>
<name>A0ABY6M0C3_9FLAO</name>
<dbReference type="InterPro" id="IPR036249">
    <property type="entry name" value="Thioredoxin-like_sf"/>
</dbReference>
<evidence type="ECO:0000256" key="3">
    <source>
        <dbReference type="PROSITE-ProRule" id="PRU01282"/>
    </source>
</evidence>
<dbReference type="GO" id="GO:0008794">
    <property type="term" value="F:arsenate reductase (glutaredoxin) activity"/>
    <property type="evidence" value="ECO:0007669"/>
    <property type="project" value="UniProtKB-EC"/>
</dbReference>
<gene>
    <name evidence="4" type="primary">arsC</name>
    <name evidence="4" type="ORF">K5I29_03195</name>
</gene>
<dbReference type="Proteomes" id="UP001163328">
    <property type="component" value="Chromosome"/>
</dbReference>
<proteinExistence type="inferred from homology"/>
<dbReference type="Pfam" id="PF03960">
    <property type="entry name" value="ArsC"/>
    <property type="match status" value="1"/>
</dbReference>
<dbReference type="EC" id="1.20.4.1" evidence="4"/>
<dbReference type="PROSITE" id="PS51353">
    <property type="entry name" value="ARSC"/>
    <property type="match status" value="1"/>
</dbReference>
<accession>A0ABY6M0C3</accession>
<dbReference type="EMBL" id="CP081495">
    <property type="protein sequence ID" value="UYW01934.1"/>
    <property type="molecule type" value="Genomic_DNA"/>
</dbReference>
<keyword evidence="5" id="KW-1185">Reference proteome</keyword>
<dbReference type="Gene3D" id="3.40.30.10">
    <property type="entry name" value="Glutaredoxin"/>
    <property type="match status" value="1"/>
</dbReference>
<dbReference type="InterPro" id="IPR006659">
    <property type="entry name" value="Arsenate_reductase"/>
</dbReference>
<reference evidence="4" key="1">
    <citation type="submission" date="2021-08" db="EMBL/GenBank/DDBJ databases">
        <title>Flavobacterium sp. strain CC-SYL302.</title>
        <authorList>
            <person name="Lin S.-Y."/>
            <person name="Lee T.-H."/>
            <person name="Young C.-C."/>
        </authorList>
    </citation>
    <scope>NUCLEOTIDE SEQUENCE</scope>
    <source>
        <strain evidence="4">CC-SYL302</strain>
    </source>
</reference>
<dbReference type="CDD" id="cd03034">
    <property type="entry name" value="ArsC_ArsC"/>
    <property type="match status" value="1"/>
</dbReference>
<organism evidence="4 5">
    <name type="scientific">Flavobacterium agricola</name>
    <dbReference type="NCBI Taxonomy" id="2870839"/>
    <lineage>
        <taxon>Bacteria</taxon>
        <taxon>Pseudomonadati</taxon>
        <taxon>Bacteroidota</taxon>
        <taxon>Flavobacteriia</taxon>
        <taxon>Flavobacteriales</taxon>
        <taxon>Flavobacteriaceae</taxon>
        <taxon>Flavobacterium</taxon>
    </lineage>
</organism>